<name>A0ABT9PFE0_9ACTO</name>
<keyword evidence="2" id="KW-1185">Reference proteome</keyword>
<gene>
    <name evidence="1" type="ORF">J2S45_000105</name>
</gene>
<dbReference type="EMBL" id="JAUSQL010000001">
    <property type="protein sequence ID" value="MDP9831426.1"/>
    <property type="molecule type" value="Genomic_DNA"/>
</dbReference>
<sequence length="140" mass="15303">MIYPDIPDYFQRLDGEEAEQAEQTCGGAIDAAAPVVTSEVLDRERETDADLIECTFVPTGDGGGTWWAKRVVKDGISDDSWSFFLLTHVPGEDLPYICEDTNPDAEQVFLIVGDQVYRARSVICDIGVITGDCPDNPIAS</sequence>
<protein>
    <submittedName>
        <fullName evidence="1">Uncharacterized protein</fullName>
    </submittedName>
</protein>
<evidence type="ECO:0000313" key="1">
    <source>
        <dbReference type="EMBL" id="MDP9831426.1"/>
    </source>
</evidence>
<reference evidence="1 2" key="1">
    <citation type="submission" date="2023-07" db="EMBL/GenBank/DDBJ databases">
        <title>Sequencing the genomes of 1000 actinobacteria strains.</title>
        <authorList>
            <person name="Klenk H.-P."/>
        </authorList>
    </citation>
    <scope>NUCLEOTIDE SEQUENCE [LARGE SCALE GENOMIC DNA]</scope>
    <source>
        <strain evidence="1 2">DSM 19515</strain>
    </source>
</reference>
<proteinExistence type="predicted"/>
<dbReference type="Proteomes" id="UP001230145">
    <property type="component" value="Unassembled WGS sequence"/>
</dbReference>
<accession>A0ABT9PFE0</accession>
<organism evidence="1 2">
    <name type="scientific">Trueperella abortisuis</name>
    <dbReference type="NCBI Taxonomy" id="445930"/>
    <lineage>
        <taxon>Bacteria</taxon>
        <taxon>Bacillati</taxon>
        <taxon>Actinomycetota</taxon>
        <taxon>Actinomycetes</taxon>
        <taxon>Actinomycetales</taxon>
        <taxon>Actinomycetaceae</taxon>
        <taxon>Trueperella</taxon>
    </lineage>
</organism>
<evidence type="ECO:0000313" key="2">
    <source>
        <dbReference type="Proteomes" id="UP001230145"/>
    </source>
</evidence>
<dbReference type="RefSeq" id="WP_307634165.1">
    <property type="nucleotide sequence ID" value="NZ_JAUSQL010000001.1"/>
</dbReference>
<comment type="caution">
    <text evidence="1">The sequence shown here is derived from an EMBL/GenBank/DDBJ whole genome shotgun (WGS) entry which is preliminary data.</text>
</comment>